<comment type="caution">
    <text evidence="2">The sequence shown here is derived from an EMBL/GenBank/DDBJ whole genome shotgun (WGS) entry which is preliminary data.</text>
</comment>
<evidence type="ECO:0000256" key="1">
    <source>
        <dbReference type="SAM" id="MobiDB-lite"/>
    </source>
</evidence>
<reference evidence="2 3" key="1">
    <citation type="submission" date="2023-08" db="EMBL/GenBank/DDBJ databases">
        <title>The draft genome sequence of Paracraurococcus sp. LOR1-02.</title>
        <authorList>
            <person name="Kingkaew E."/>
            <person name="Tanasupawat S."/>
        </authorList>
    </citation>
    <scope>NUCLEOTIDE SEQUENCE [LARGE SCALE GENOMIC DNA]</scope>
    <source>
        <strain evidence="2 3">LOR1-02</strain>
    </source>
</reference>
<proteinExistence type="predicted"/>
<keyword evidence="3" id="KW-1185">Reference proteome</keyword>
<evidence type="ECO:0000313" key="3">
    <source>
        <dbReference type="Proteomes" id="UP001243009"/>
    </source>
</evidence>
<name>A0ABT9EC90_9PROT</name>
<sequence>MTDWLKPAPLRLQGATAEDFVPFAAPVLERWTGHLEAWQPAPVLPRPAAETPRRKPRQAP</sequence>
<feature type="region of interest" description="Disordered" evidence="1">
    <location>
        <begin position="40"/>
        <end position="60"/>
    </location>
</feature>
<evidence type="ECO:0000313" key="2">
    <source>
        <dbReference type="EMBL" id="MDO9713823.1"/>
    </source>
</evidence>
<organism evidence="2 3">
    <name type="scientific">Paracraurococcus lichenis</name>
    <dbReference type="NCBI Taxonomy" id="3064888"/>
    <lineage>
        <taxon>Bacteria</taxon>
        <taxon>Pseudomonadati</taxon>
        <taxon>Pseudomonadota</taxon>
        <taxon>Alphaproteobacteria</taxon>
        <taxon>Acetobacterales</taxon>
        <taxon>Roseomonadaceae</taxon>
        <taxon>Paracraurococcus</taxon>
    </lineage>
</organism>
<dbReference type="EMBL" id="JAUTWS010000125">
    <property type="protein sequence ID" value="MDO9713823.1"/>
    <property type="molecule type" value="Genomic_DNA"/>
</dbReference>
<dbReference type="RefSeq" id="WP_305108672.1">
    <property type="nucleotide sequence ID" value="NZ_JAUTWS010000125.1"/>
</dbReference>
<dbReference type="Proteomes" id="UP001243009">
    <property type="component" value="Unassembled WGS sequence"/>
</dbReference>
<accession>A0ABT9EC90</accession>
<protein>
    <submittedName>
        <fullName evidence="2">Uncharacterized protein</fullName>
    </submittedName>
</protein>
<gene>
    <name evidence="2" type="ORF">Q7A36_36270</name>
</gene>